<protein>
    <submittedName>
        <fullName evidence="2">Uncharacterized protein</fullName>
    </submittedName>
</protein>
<accession>A0A0G4B594</accession>
<dbReference type="STRING" id="1618337.UT28_C0001G0938"/>
<proteinExistence type="predicted"/>
<evidence type="ECO:0000313" key="2">
    <source>
        <dbReference type="EMBL" id="AKM82715.1"/>
    </source>
</evidence>
<evidence type="ECO:0000256" key="1">
    <source>
        <dbReference type="SAM" id="MobiDB-lite"/>
    </source>
</evidence>
<evidence type="ECO:0000313" key="3">
    <source>
        <dbReference type="Proteomes" id="UP000035648"/>
    </source>
</evidence>
<reference evidence="2 3" key="1">
    <citation type="journal article" date="2015" name="Nature">
        <title>rRNA introns, odd ribosomes, and small enigmatic genomes across a large radiation of phyla.</title>
        <authorList>
            <person name="Brown C.T."/>
            <person name="Hug L.A."/>
            <person name="Thomas B.C."/>
            <person name="Sharon I."/>
            <person name="Castelle C.J."/>
            <person name="Singh A."/>
            <person name="Wilkins M.J."/>
            <person name="Williams K.H."/>
            <person name="Banfield J.F."/>
        </authorList>
    </citation>
    <scope>NUCLEOTIDE SEQUENCE [LARGE SCALE GENOMIC DNA]</scope>
</reference>
<sequence length="159" mass="18228">MPEKYSLEIAKAIDSALGEKEFNKRKEMQADISLAYLEGHINRDESDALYESEGKIEWGVAEFKTPEEFLEALDSIGLPEEQVMLYYRHELSHYQTDIKNGHESSFLLLFSRIEDGSLSVTPAVKTMYTETPKHKENLRESITAPQDMSEFDKRSVGMT</sequence>
<dbReference type="Proteomes" id="UP000035648">
    <property type="component" value="Chromosome"/>
</dbReference>
<feature type="region of interest" description="Disordered" evidence="1">
    <location>
        <begin position="132"/>
        <end position="159"/>
    </location>
</feature>
<organism evidence="2 3">
    <name type="scientific">Berkelbacteria bacterium GW2011_GWE1_39_12</name>
    <dbReference type="NCBI Taxonomy" id="1618337"/>
    <lineage>
        <taxon>Bacteria</taxon>
        <taxon>Candidatus Berkelbacteria</taxon>
    </lineage>
</organism>
<dbReference type="EMBL" id="CP011213">
    <property type="protein sequence ID" value="AKM82715.1"/>
    <property type="molecule type" value="Genomic_DNA"/>
</dbReference>
<dbReference type="AlphaFoldDB" id="A0A0G4B594"/>
<feature type="compositionally biased region" description="Basic and acidic residues" evidence="1">
    <location>
        <begin position="150"/>
        <end position="159"/>
    </location>
</feature>
<name>A0A0G4B594_9BACT</name>
<dbReference type="KEGG" id="bbgw:UT28_C0001G0938"/>
<gene>
    <name evidence="2" type="ORF">UT28_C0001G0938</name>
</gene>